<dbReference type="PANTHER" id="PTHR46310">
    <property type="entry name" value="AMIDASE 1"/>
    <property type="match status" value="1"/>
</dbReference>
<keyword evidence="2" id="KW-0808">Transferase</keyword>
<dbReference type="RefSeq" id="WP_078715126.1">
    <property type="nucleotide sequence ID" value="NZ_FUYG01000009.1"/>
</dbReference>
<evidence type="ECO:0000313" key="2">
    <source>
        <dbReference type="EMBL" id="SKB00743.1"/>
    </source>
</evidence>
<dbReference type="Pfam" id="PF11533">
    <property type="entry name" value="AtzH-like"/>
    <property type="match status" value="1"/>
</dbReference>
<accession>A0A1T4YGA0</accession>
<proteinExistence type="predicted"/>
<dbReference type="Gene3D" id="3.90.1300.10">
    <property type="entry name" value="Amidase signature (AS) domain"/>
    <property type="match status" value="1"/>
</dbReference>
<evidence type="ECO:0000313" key="3">
    <source>
        <dbReference type="Proteomes" id="UP000189735"/>
    </source>
</evidence>
<dbReference type="InterPro" id="IPR032710">
    <property type="entry name" value="NTF2-like_dom_sf"/>
</dbReference>
<dbReference type="InterPro" id="IPR036928">
    <property type="entry name" value="AS_sf"/>
</dbReference>
<protein>
    <submittedName>
        <fullName evidence="2">Asp-tRNAAsn/Glu-tRNAGln amidotransferase A subunit</fullName>
    </submittedName>
</protein>
<organism evidence="2 3">
    <name type="scientific">Agreia bicolorata</name>
    <dbReference type="NCBI Taxonomy" id="110935"/>
    <lineage>
        <taxon>Bacteria</taxon>
        <taxon>Bacillati</taxon>
        <taxon>Actinomycetota</taxon>
        <taxon>Actinomycetes</taxon>
        <taxon>Micrococcales</taxon>
        <taxon>Microbacteriaceae</taxon>
        <taxon>Agreia</taxon>
    </lineage>
</organism>
<dbReference type="GO" id="GO:0016740">
    <property type="term" value="F:transferase activity"/>
    <property type="evidence" value="ECO:0007669"/>
    <property type="project" value="UniProtKB-KW"/>
</dbReference>
<feature type="domain" description="Amidase" evidence="1">
    <location>
        <begin position="151"/>
        <end position="511"/>
    </location>
</feature>
<dbReference type="EMBL" id="FUYG01000009">
    <property type="protein sequence ID" value="SKB00743.1"/>
    <property type="molecule type" value="Genomic_DNA"/>
</dbReference>
<gene>
    <name evidence="2" type="ORF">SAMN06295879_3058</name>
</gene>
<evidence type="ECO:0000259" key="1">
    <source>
        <dbReference type="Pfam" id="PF01425"/>
    </source>
</evidence>
<dbReference type="Gene3D" id="3.10.450.50">
    <property type="match status" value="1"/>
</dbReference>
<dbReference type="PROSITE" id="PS00571">
    <property type="entry name" value="AMIDASES"/>
    <property type="match status" value="1"/>
</dbReference>
<dbReference type="InterPro" id="IPR023631">
    <property type="entry name" value="Amidase_dom"/>
</dbReference>
<dbReference type="InterPro" id="IPR024507">
    <property type="entry name" value="AtzH-like"/>
</dbReference>
<dbReference type="AlphaFoldDB" id="A0A1T4YGA0"/>
<dbReference type="PANTHER" id="PTHR46310:SF7">
    <property type="entry name" value="AMIDASE 1"/>
    <property type="match status" value="1"/>
</dbReference>
<dbReference type="SUPFAM" id="SSF75304">
    <property type="entry name" value="Amidase signature (AS) enzymes"/>
    <property type="match status" value="1"/>
</dbReference>
<dbReference type="SUPFAM" id="SSF54427">
    <property type="entry name" value="NTF2-like"/>
    <property type="match status" value="1"/>
</dbReference>
<dbReference type="Pfam" id="PF01425">
    <property type="entry name" value="Amidase"/>
    <property type="match status" value="1"/>
</dbReference>
<name>A0A1T4YGA0_9MICO</name>
<reference evidence="3" key="1">
    <citation type="submission" date="2017-02" db="EMBL/GenBank/DDBJ databases">
        <authorList>
            <person name="Varghese N."/>
            <person name="Submissions S."/>
        </authorList>
    </citation>
    <scope>NUCLEOTIDE SEQUENCE [LARGE SCALE GENOMIC DNA]</scope>
    <source>
        <strain evidence="3">VKM Ac-2052</strain>
    </source>
</reference>
<dbReference type="Proteomes" id="UP000189735">
    <property type="component" value="Unassembled WGS sequence"/>
</dbReference>
<dbReference type="InterPro" id="IPR020556">
    <property type="entry name" value="Amidase_CS"/>
</dbReference>
<sequence length="520" mass="52838">MPERISPTSVTGELPDGLIDAFWAYENALVTNDLEALDAAFAPGETTLRGDAGGLLVGHDRISSFRGARGGAPVRTITSIHVRVLSNEYALIVSENEPRSGGRGLVTQLWARHADADGWGVESAQVAGAPAAMNTAVWRVLGNPIVASTASDGGALAGETVAVKDLFDVQGFAVGAGIPEFLAEAEPAHAHAPAVAALLAAGASVRGIAQTDEFAYSIAGKNVHYGTPPNVKVPGAIPGGSSSGPASAVALGHASIGLATDTAGSIRVPASYQGLWGLRTTHGAVDAGGLLPLAESFDTIGWLTRSPSVLRAAAASTLDGDAQQSVEPQFVISTELLFAADVAMQGAVVDAVGRLEADGLIGEVGVVDLGDTSGFFDAFRTVQAAEAWRRHGEWITAHPGVLAPDVASRFETASTVTAEAESSAREVLADARTQLDEALAGRILLLPSTSSTAPSVGADPDEIDAARAATLAMTCFAGIGGYPALSVPLLEVDGAPAGLCLVGPRGTDLALIDIAAPFVR</sequence>